<protein>
    <recommendedName>
        <fullName evidence="3">DUF2187 domain-containing protein</fullName>
    </recommendedName>
</protein>
<dbReference type="EMBL" id="NGKC01000022">
    <property type="protein sequence ID" value="RSU09159.1"/>
    <property type="molecule type" value="Genomic_DNA"/>
</dbReference>
<dbReference type="Proteomes" id="UP000286773">
    <property type="component" value="Unassembled WGS sequence"/>
</dbReference>
<accession>A0A430AM37</accession>
<comment type="caution">
    <text evidence="1">The sequence shown here is derived from an EMBL/GenBank/DDBJ whole genome shotgun (WGS) entry which is preliminary data.</text>
</comment>
<reference evidence="1 2" key="1">
    <citation type="submission" date="2017-05" db="EMBL/GenBank/DDBJ databases">
        <title>Vagococcus spp. assemblies.</title>
        <authorList>
            <person name="Gulvik C.A."/>
        </authorList>
    </citation>
    <scope>NUCLEOTIDE SEQUENCE [LARGE SCALE GENOMIC DNA]</scope>
    <source>
        <strain evidence="1 2">LMG 24798</strain>
    </source>
</reference>
<dbReference type="RefSeq" id="WP_126815118.1">
    <property type="nucleotide sequence ID" value="NZ_NGKC01000022.1"/>
</dbReference>
<keyword evidence="2" id="KW-1185">Reference proteome</keyword>
<evidence type="ECO:0008006" key="3">
    <source>
        <dbReference type="Google" id="ProtNLM"/>
    </source>
</evidence>
<dbReference type="OrthoDB" id="2193479at2"/>
<name>A0A430AM37_9ENTE</name>
<proteinExistence type="predicted"/>
<evidence type="ECO:0000313" key="2">
    <source>
        <dbReference type="Proteomes" id="UP000286773"/>
    </source>
</evidence>
<organism evidence="1 2">
    <name type="scientific">Vagococcus acidifermentans</name>
    <dbReference type="NCBI Taxonomy" id="564710"/>
    <lineage>
        <taxon>Bacteria</taxon>
        <taxon>Bacillati</taxon>
        <taxon>Bacillota</taxon>
        <taxon>Bacilli</taxon>
        <taxon>Lactobacillales</taxon>
        <taxon>Enterococcaceae</taxon>
        <taxon>Vagococcus</taxon>
    </lineage>
</organism>
<sequence>MNFSHQQHAKKEHVLAKNFHIGERVTIFMPLINKYEEGTIAKKYTNSCLLNFDSDQPVQDLEFFHHINYRAVVAYKDIL</sequence>
<evidence type="ECO:0000313" key="1">
    <source>
        <dbReference type="EMBL" id="RSU09159.1"/>
    </source>
</evidence>
<gene>
    <name evidence="1" type="ORF">CBF27_13290</name>
</gene>
<dbReference type="AlphaFoldDB" id="A0A430AM37"/>